<comment type="caution">
    <text evidence="3">The sequence shown here is derived from an EMBL/GenBank/DDBJ whole genome shotgun (WGS) entry which is preliminary data.</text>
</comment>
<feature type="region of interest" description="Disordered" evidence="1">
    <location>
        <begin position="328"/>
        <end position="347"/>
    </location>
</feature>
<feature type="transmembrane region" description="Helical" evidence="2">
    <location>
        <begin position="211"/>
        <end position="229"/>
    </location>
</feature>
<evidence type="ECO:0000313" key="4">
    <source>
        <dbReference type="Proteomes" id="UP001515480"/>
    </source>
</evidence>
<proteinExistence type="predicted"/>
<feature type="transmembrane region" description="Helical" evidence="2">
    <location>
        <begin position="46"/>
        <end position="70"/>
    </location>
</feature>
<keyword evidence="2" id="KW-1133">Transmembrane helix</keyword>
<feature type="transmembrane region" description="Helical" evidence="2">
    <location>
        <begin position="124"/>
        <end position="146"/>
    </location>
</feature>
<reference evidence="3 4" key="1">
    <citation type="journal article" date="2024" name="Science">
        <title>Giant polyketide synthase enzymes in the biosynthesis of giant marine polyether toxins.</title>
        <authorList>
            <person name="Fallon T.R."/>
            <person name="Shende V.V."/>
            <person name="Wierzbicki I.H."/>
            <person name="Pendleton A.L."/>
            <person name="Watervoot N.F."/>
            <person name="Auber R.P."/>
            <person name="Gonzalez D.J."/>
            <person name="Wisecaver J.H."/>
            <person name="Moore B.S."/>
        </authorList>
    </citation>
    <scope>NUCLEOTIDE SEQUENCE [LARGE SCALE GENOMIC DNA]</scope>
    <source>
        <strain evidence="3 4">12B1</strain>
    </source>
</reference>
<keyword evidence="2" id="KW-0472">Membrane</keyword>
<organism evidence="3 4">
    <name type="scientific">Prymnesium parvum</name>
    <name type="common">Toxic golden alga</name>
    <dbReference type="NCBI Taxonomy" id="97485"/>
    <lineage>
        <taxon>Eukaryota</taxon>
        <taxon>Haptista</taxon>
        <taxon>Haptophyta</taxon>
        <taxon>Prymnesiophyceae</taxon>
        <taxon>Prymnesiales</taxon>
        <taxon>Prymnesiaceae</taxon>
        <taxon>Prymnesium</taxon>
    </lineage>
</organism>
<feature type="transmembrane region" description="Helical" evidence="2">
    <location>
        <begin position="299"/>
        <end position="319"/>
    </location>
</feature>
<gene>
    <name evidence="3" type="ORF">AB1Y20_017989</name>
</gene>
<keyword evidence="2" id="KW-0812">Transmembrane</keyword>
<dbReference type="EMBL" id="JBGBPQ010000006">
    <property type="protein sequence ID" value="KAL1523027.1"/>
    <property type="molecule type" value="Genomic_DNA"/>
</dbReference>
<accession>A0AB34JQI6</accession>
<feature type="transmembrane region" description="Helical" evidence="2">
    <location>
        <begin position="181"/>
        <end position="199"/>
    </location>
</feature>
<sequence length="390" mass="41940">MNSSAPGALAVAVSPLVALTGAAVWVLEQHVYEPLVQLVSAPPEQLAASVSTAFAFTGGAVLSLWLVLCFKRFCEIAHRSNSRLATLLRRRKLGKINTEQSLELRTLSPIQDKRTAYQFLFDDYGWKMTTLAVAVLAVQFITYFILYTFALDDAVRECEEYVRNSETGELELRSERGSSSALEQLGYALLVLIVVAHVAEDFISSVRLLKIGAFRLALLYAVLTAAASVYAYEMIALSCTLLDAFVNSLALLFVNLLDEEAYTLVRVAGLLPAAARAQDDDGKIVVSSVHAFLRTRSPLGWLFSILTACAQVSIVVMALSARQTAERIVVPDPPPPPPRPPPASVPPSPPGICVSTCARNGVLLVANGVCDDGGQGSTFDSCALGTDCEE</sequence>
<name>A0AB34JQI6_PRYPA</name>
<feature type="compositionally biased region" description="Pro residues" evidence="1">
    <location>
        <begin position="331"/>
        <end position="347"/>
    </location>
</feature>
<dbReference type="Proteomes" id="UP001515480">
    <property type="component" value="Unassembled WGS sequence"/>
</dbReference>
<evidence type="ECO:0000256" key="1">
    <source>
        <dbReference type="SAM" id="MobiDB-lite"/>
    </source>
</evidence>
<keyword evidence="4" id="KW-1185">Reference proteome</keyword>
<dbReference type="AlphaFoldDB" id="A0AB34JQI6"/>
<evidence type="ECO:0000313" key="3">
    <source>
        <dbReference type="EMBL" id="KAL1523027.1"/>
    </source>
</evidence>
<evidence type="ECO:0000256" key="2">
    <source>
        <dbReference type="SAM" id="Phobius"/>
    </source>
</evidence>
<protein>
    <submittedName>
        <fullName evidence="3">Uncharacterized protein</fullName>
    </submittedName>
</protein>